<evidence type="ECO:0000313" key="4">
    <source>
        <dbReference type="Proteomes" id="UP000629098"/>
    </source>
</evidence>
<sequence>MPQLLVGEEQLHHGIEALKQKHSHLPFDSKVESLLFANLPSELLGMLLPTMVLELNVARLRGLLSGVSPQERFTSFVKQLQNPEVAIALLQEYPVLAQQVVLYINQWVAATLEFLERLCTDWEKICTTFSQEQPGILVQVWNTGDRHCGGTSVSIAKFSSGFQVVYKPKPLAVDIHFQQLLTWLNQKGNHPQFQTVKILNKGNYGWVEFITPSSCTSSAQIQRFYQRLGGYLAVLYALEATDFHQENIIAAGEHPIPIDLETLFHPRLVTPNSPESIFVTHQVLANSVMRVGLLPQRQWVRGADEGIDMSGISTVTEQMIPKGILSASKVGTDEMQITRKHKSMPKSQNRPHLNNLEVNALEYQQAIISGFTNIYQLLIKHRDVLHDLLTHFESDEVRVVLRDTQTYRLLLQESFHPDVLRNTVDREQLFDKLWADVPYRSYLTQVIPLEKKALWHQDVPLFRTCPNSRDLWLLDERITDFLPESGMTLVRRRIEQLNEQDLERQVWLIQNSLATLAMIDAQSVLNTSMNCVFEPHAKTRQCVAEVPSVEATAAQRREEKLCAFAPLREVFIPRFSNALQAACAIADRLESLALSDRQSGWIGLVNVGQSHWSVAPLGWSLFDGLPGIALFLAYLGAITQQQRYTKLAQATLLTLQHQLEYDKNLIKSIGAFDGWGGLLYTLTHLGVLWHQLEDDQNSPLLQQAVEIVELLPPLIESDEKLDIIGGAAGCIGALLSLYHCIGDERIKEVAIKCGDRILYRLKMAQETQLLTGFSHGAAGIAWALLELAALTQAERFRTAAVSAITYERSFFSVTEQNWQDLRVGQKKDTFGVAWSHGAPGIGLARLHCLKHIDDAEIRGEINAAISTTLARGFGRNHSLCNGDLGNLELLLCASQILDNSEYRSHVNRIAASLLESINQHGWLCGVRYKEVEILGLMTGIAGIGYGLLRLAAPNRVPSVLVLAPPQFNSNEISGCSTA</sequence>
<dbReference type="Gene3D" id="1.50.10.10">
    <property type="match status" value="1"/>
</dbReference>
<dbReference type="InterPro" id="IPR007822">
    <property type="entry name" value="LANC-like"/>
</dbReference>
<feature type="binding site" evidence="1">
    <location>
        <position position="880"/>
    </location>
    <ligand>
        <name>Zn(2+)</name>
        <dbReference type="ChEBI" id="CHEBI:29105"/>
    </ligand>
</feature>
<dbReference type="NCBIfam" id="TIGR03897">
    <property type="entry name" value="lanti_2_LanM"/>
    <property type="match status" value="1"/>
</dbReference>
<gene>
    <name evidence="3" type="primary">lanM</name>
    <name evidence="3" type="ORF">ICL16_40155</name>
</gene>
<protein>
    <submittedName>
        <fullName evidence="3">Type 2 lantipeptide synthetase LanM</fullName>
    </submittedName>
</protein>
<dbReference type="GO" id="GO:0046872">
    <property type="term" value="F:metal ion binding"/>
    <property type="evidence" value="ECO:0007669"/>
    <property type="project" value="UniProtKB-KW"/>
</dbReference>
<name>A0A8J7CHT7_9CYAN</name>
<dbReference type="PRINTS" id="PR01950">
    <property type="entry name" value="LANCSUPER"/>
</dbReference>
<keyword evidence="4" id="KW-1185">Reference proteome</keyword>
<evidence type="ECO:0000256" key="1">
    <source>
        <dbReference type="PIRSR" id="PIRSR607822-1"/>
    </source>
</evidence>
<dbReference type="InterPro" id="IPR012341">
    <property type="entry name" value="6hp_glycosidase-like_sf"/>
</dbReference>
<feature type="domain" description="Lantibiotic biosynthesis protein dehydration" evidence="2">
    <location>
        <begin position="93"/>
        <end position="464"/>
    </location>
</feature>
<dbReference type="Pfam" id="PF13575">
    <property type="entry name" value="DUF4135"/>
    <property type="match status" value="1"/>
</dbReference>
<keyword evidence="1" id="KW-0479">Metal-binding</keyword>
<comment type="caution">
    <text evidence="3">The sequence shown here is derived from an EMBL/GenBank/DDBJ whole genome shotgun (WGS) entry which is preliminary data.</text>
</comment>
<dbReference type="AlphaFoldDB" id="A0A8J7CHT7"/>
<dbReference type="GO" id="GO:0005886">
    <property type="term" value="C:plasma membrane"/>
    <property type="evidence" value="ECO:0007669"/>
    <property type="project" value="TreeGrafter"/>
</dbReference>
<dbReference type="InterPro" id="IPR025410">
    <property type="entry name" value="Lant_dehyd"/>
</dbReference>
<dbReference type="EMBL" id="JACXAE010000120">
    <property type="protein sequence ID" value="MBD2778095.1"/>
    <property type="molecule type" value="Genomic_DNA"/>
</dbReference>
<organism evidence="3 4">
    <name type="scientific">Iningainema tapete BLCC-T55</name>
    <dbReference type="NCBI Taxonomy" id="2748662"/>
    <lineage>
        <taxon>Bacteria</taxon>
        <taxon>Bacillati</taxon>
        <taxon>Cyanobacteriota</taxon>
        <taxon>Cyanophyceae</taxon>
        <taxon>Nostocales</taxon>
        <taxon>Scytonemataceae</taxon>
        <taxon>Iningainema tapete</taxon>
    </lineage>
</organism>
<dbReference type="GO" id="GO:0005975">
    <property type="term" value="P:carbohydrate metabolic process"/>
    <property type="evidence" value="ECO:0007669"/>
    <property type="project" value="InterPro"/>
</dbReference>
<dbReference type="GO" id="GO:0031179">
    <property type="term" value="P:peptide modification"/>
    <property type="evidence" value="ECO:0007669"/>
    <property type="project" value="InterPro"/>
</dbReference>
<proteinExistence type="predicted"/>
<accession>A0A8J7CHT7</accession>
<dbReference type="PANTHER" id="PTHR12736:SF7">
    <property type="entry name" value="LANC-LIKE PROTEIN 3"/>
    <property type="match status" value="1"/>
</dbReference>
<dbReference type="SUPFAM" id="SSF158745">
    <property type="entry name" value="LanC-like"/>
    <property type="match status" value="1"/>
</dbReference>
<dbReference type="InterPro" id="IPR017146">
    <property type="entry name" value="Lanti_2_LanM"/>
</dbReference>
<dbReference type="PIRSF" id="PIRSF037228">
    <property type="entry name" value="Lant_mod_RumM"/>
    <property type="match status" value="1"/>
</dbReference>
<dbReference type="PANTHER" id="PTHR12736">
    <property type="entry name" value="LANC-LIKE PROTEIN"/>
    <property type="match status" value="1"/>
</dbReference>
<keyword evidence="1" id="KW-0862">Zinc</keyword>
<evidence type="ECO:0000313" key="3">
    <source>
        <dbReference type="EMBL" id="MBD2778095.1"/>
    </source>
</evidence>
<dbReference type="SMART" id="SM01260">
    <property type="entry name" value="LANC_like"/>
    <property type="match status" value="1"/>
</dbReference>
<dbReference type="Pfam" id="PF05147">
    <property type="entry name" value="LANC_like"/>
    <property type="match status" value="1"/>
</dbReference>
<dbReference type="Proteomes" id="UP000629098">
    <property type="component" value="Unassembled WGS sequence"/>
</dbReference>
<evidence type="ECO:0000259" key="2">
    <source>
        <dbReference type="Pfam" id="PF13575"/>
    </source>
</evidence>
<dbReference type="CDD" id="cd04792">
    <property type="entry name" value="LanM-like"/>
    <property type="match status" value="1"/>
</dbReference>
<reference evidence="3" key="1">
    <citation type="submission" date="2020-09" db="EMBL/GenBank/DDBJ databases">
        <title>Iningainema tapete sp. nov. (Scytonemataceae, Cyanobacteria) from greenhouses in central Florida (USA) produces two types of nodularin with biosynthetic potential for microcystin-LR and anabaenopeptins.</title>
        <authorList>
            <person name="Berthold D.E."/>
            <person name="Lefler F.W."/>
            <person name="Huang I.-S."/>
            <person name="Abdulla H."/>
            <person name="Zimba P.V."/>
            <person name="Laughinghouse H.D. IV."/>
        </authorList>
    </citation>
    <scope>NUCLEOTIDE SEQUENCE</scope>
    <source>
        <strain evidence="3">BLCCT55</strain>
    </source>
</reference>